<keyword evidence="3" id="KW-1185">Reference proteome</keyword>
<dbReference type="Proteomes" id="UP001152759">
    <property type="component" value="Chromosome 4"/>
</dbReference>
<dbReference type="InterPro" id="IPR008906">
    <property type="entry name" value="HATC_C_dom"/>
</dbReference>
<dbReference type="InterPro" id="IPR012337">
    <property type="entry name" value="RNaseH-like_sf"/>
</dbReference>
<dbReference type="AlphaFoldDB" id="A0A9P0F490"/>
<evidence type="ECO:0000313" key="2">
    <source>
        <dbReference type="EMBL" id="CAH0389056.1"/>
    </source>
</evidence>
<dbReference type="GO" id="GO:0046983">
    <property type="term" value="F:protein dimerization activity"/>
    <property type="evidence" value="ECO:0007669"/>
    <property type="project" value="InterPro"/>
</dbReference>
<sequence length="148" mass="16983">MSRSVNFSCQVLVECLKPESYCQSSFVLCLTYVPQYGETQEDLQSCGASLSQQRTQKNSIEEELDQYLARPLTPKDVSPYDYWAKEGKHSFKLLYNCARKYFPIPASEVNREHQFSTAGLILTDLEASLYPQNLGILTFLHENMTCYI</sequence>
<dbReference type="Pfam" id="PF05699">
    <property type="entry name" value="Dimer_Tnp_hAT"/>
    <property type="match status" value="1"/>
</dbReference>
<dbReference type="EMBL" id="OU963865">
    <property type="protein sequence ID" value="CAH0389056.1"/>
    <property type="molecule type" value="Genomic_DNA"/>
</dbReference>
<accession>A0A9P0F490</accession>
<reference evidence="2" key="1">
    <citation type="submission" date="2021-12" db="EMBL/GenBank/DDBJ databases">
        <authorList>
            <person name="King R."/>
        </authorList>
    </citation>
    <scope>NUCLEOTIDE SEQUENCE</scope>
</reference>
<dbReference type="PANTHER" id="PTHR47611">
    <property type="entry name" value="HAT DIMERISATION DOMAIN, C-TERMINAL"/>
    <property type="match status" value="1"/>
</dbReference>
<dbReference type="PANTHER" id="PTHR47611:SF3">
    <property type="entry name" value="HAT C-TERMINAL DIMERISATION DOMAIN-CONTAINING PROTEIN"/>
    <property type="match status" value="1"/>
</dbReference>
<gene>
    <name evidence="2" type="ORF">BEMITA_LOCUS7928</name>
</gene>
<evidence type="ECO:0000313" key="3">
    <source>
        <dbReference type="Proteomes" id="UP001152759"/>
    </source>
</evidence>
<dbReference type="SUPFAM" id="SSF53098">
    <property type="entry name" value="Ribonuclease H-like"/>
    <property type="match status" value="1"/>
</dbReference>
<proteinExistence type="predicted"/>
<protein>
    <recommendedName>
        <fullName evidence="1">HAT C-terminal dimerisation domain-containing protein</fullName>
    </recommendedName>
</protein>
<name>A0A9P0F490_BEMTA</name>
<feature type="domain" description="HAT C-terminal dimerisation" evidence="1">
    <location>
        <begin position="63"/>
        <end position="144"/>
    </location>
</feature>
<evidence type="ECO:0000259" key="1">
    <source>
        <dbReference type="Pfam" id="PF05699"/>
    </source>
</evidence>
<organism evidence="2 3">
    <name type="scientific">Bemisia tabaci</name>
    <name type="common">Sweetpotato whitefly</name>
    <name type="synonym">Aleurodes tabaci</name>
    <dbReference type="NCBI Taxonomy" id="7038"/>
    <lineage>
        <taxon>Eukaryota</taxon>
        <taxon>Metazoa</taxon>
        <taxon>Ecdysozoa</taxon>
        <taxon>Arthropoda</taxon>
        <taxon>Hexapoda</taxon>
        <taxon>Insecta</taxon>
        <taxon>Pterygota</taxon>
        <taxon>Neoptera</taxon>
        <taxon>Paraneoptera</taxon>
        <taxon>Hemiptera</taxon>
        <taxon>Sternorrhyncha</taxon>
        <taxon>Aleyrodoidea</taxon>
        <taxon>Aleyrodidae</taxon>
        <taxon>Aleyrodinae</taxon>
        <taxon>Bemisia</taxon>
    </lineage>
</organism>